<dbReference type="Pfam" id="PF08028">
    <property type="entry name" value="Acyl-CoA_dh_2"/>
    <property type="match status" value="1"/>
</dbReference>
<feature type="domain" description="Acyl-CoA dehydrogenase C-terminal" evidence="4">
    <location>
        <begin position="261"/>
        <end position="397"/>
    </location>
</feature>
<dbReference type="PATRIC" id="fig|1257043.3.peg.307"/>
<protein>
    <recommendedName>
        <fullName evidence="7">Acyl-CoA dehydrogenase C-terminal domain-containing protein</fullName>
    </recommendedName>
</protein>
<comment type="similarity">
    <text evidence="2">Belongs to the HpaH/HsaA monooxygenase family.</text>
</comment>
<evidence type="ECO:0000256" key="2">
    <source>
        <dbReference type="ARBA" id="ARBA00049661"/>
    </source>
</evidence>
<dbReference type="HOGENOM" id="CLU_018204_10_0_6"/>
<accession>N9DK70</accession>
<proteinExistence type="inferred from homology"/>
<evidence type="ECO:0000256" key="1">
    <source>
        <dbReference type="ARBA" id="ARBA00023002"/>
    </source>
</evidence>
<dbReference type="PIRSF" id="PIRSF016578">
    <property type="entry name" value="HsaA"/>
    <property type="match status" value="1"/>
</dbReference>
<dbReference type="InterPro" id="IPR013786">
    <property type="entry name" value="AcylCoA_DH/ox_N"/>
</dbReference>
<gene>
    <name evidence="5" type="ORF">F942_00319</name>
</gene>
<dbReference type="GO" id="GO:0005737">
    <property type="term" value="C:cytoplasm"/>
    <property type="evidence" value="ECO:0007669"/>
    <property type="project" value="TreeGrafter"/>
</dbReference>
<sequence>MKEVYNKKQNEDKKMSQFEQIKDQLSLGADYEAVAAKYRPIFNKIEAGALEREQRRQLPYEQIQWLKQAGFGALRVPVAYGGAGVSLPQLFQLLTELAQADSNIVQALRGHFAFVEDRLVAHSTQPQNDWFERFVSGDIFGNAWTEVGSVQIGDVNTRITQDEATGKLLVNGEKYYSTGSIFADWIDLFAYDEVSQQHVIAAIDRHASGVQVDDDWDGFGQKTTGSGTLRLEQVELPAAHIIPFDQRFKYQTAFYQVVHLATLSGIAQAAVDTFSQEVRERKRIFSHANTDLARHDPQVLQVIGKASAQAYASEAITQATAEALQRAYLSHFAESDEKERLANIDAELESAQGQVVIADLVLELTTKLFNALSASASSTAKQLDRFWRNARTVSSHNPLIYKEKVIGDWIVNQTELPFVWQIGASPKAKSA</sequence>
<evidence type="ECO:0000259" key="3">
    <source>
        <dbReference type="Pfam" id="PF02771"/>
    </source>
</evidence>
<keyword evidence="6" id="KW-1185">Reference proteome</keyword>
<dbReference type="Pfam" id="PF02771">
    <property type="entry name" value="Acyl-CoA_dh_N"/>
    <property type="match status" value="1"/>
</dbReference>
<dbReference type="SUPFAM" id="SSF56645">
    <property type="entry name" value="Acyl-CoA dehydrogenase NM domain-like"/>
    <property type="match status" value="1"/>
</dbReference>
<dbReference type="PANTHER" id="PTHR48083">
    <property type="entry name" value="MEDIUM-CHAIN SPECIFIC ACYL-COA DEHYDROGENASE, MITOCHONDRIAL-RELATED"/>
    <property type="match status" value="1"/>
</dbReference>
<evidence type="ECO:0008006" key="7">
    <source>
        <dbReference type="Google" id="ProtNLM"/>
    </source>
</evidence>
<dbReference type="Gene3D" id="2.40.110.10">
    <property type="entry name" value="Butyryl-CoA Dehydrogenase, subunit A, domain 2"/>
    <property type="match status" value="1"/>
</dbReference>
<dbReference type="Proteomes" id="UP000013276">
    <property type="component" value="Unassembled WGS sequence"/>
</dbReference>
<dbReference type="GO" id="GO:0016712">
    <property type="term" value="F:oxidoreductase activity, acting on paired donors, with incorporation or reduction of molecular oxygen, reduced flavin or flavoprotein as one donor, and incorporation of one atom of oxygen"/>
    <property type="evidence" value="ECO:0007669"/>
    <property type="project" value="TreeGrafter"/>
</dbReference>
<dbReference type="InterPro" id="IPR050741">
    <property type="entry name" value="Acyl-CoA_dehydrogenase"/>
</dbReference>
<dbReference type="InterPro" id="IPR009100">
    <property type="entry name" value="AcylCoA_DH/oxidase_NM_dom_sf"/>
</dbReference>
<dbReference type="OrthoDB" id="6184213at2"/>
<dbReference type="GO" id="GO:0003995">
    <property type="term" value="F:acyl-CoA dehydrogenase activity"/>
    <property type="evidence" value="ECO:0007669"/>
    <property type="project" value="TreeGrafter"/>
</dbReference>
<evidence type="ECO:0000313" key="5">
    <source>
        <dbReference type="EMBL" id="ENV81160.1"/>
    </source>
</evidence>
<comment type="caution">
    <text evidence="5">The sequence shown here is derived from an EMBL/GenBank/DDBJ whole genome shotgun (WGS) entry which is preliminary data.</text>
</comment>
<dbReference type="SUPFAM" id="SSF47203">
    <property type="entry name" value="Acyl-CoA dehydrogenase C-terminal domain-like"/>
    <property type="match status" value="1"/>
</dbReference>
<dbReference type="GO" id="GO:0033539">
    <property type="term" value="P:fatty acid beta-oxidation using acyl-CoA dehydrogenase"/>
    <property type="evidence" value="ECO:0007669"/>
    <property type="project" value="TreeGrafter"/>
</dbReference>
<reference evidence="5 6" key="1">
    <citation type="submission" date="2013-02" db="EMBL/GenBank/DDBJ databases">
        <title>The Genome Sequence of Acinetobacter ursingii NIPH ANC_3649.</title>
        <authorList>
            <consortium name="The Broad Institute Genome Sequencing Platform"/>
            <consortium name="The Broad Institute Genome Sequencing Center for Infectious Disease"/>
            <person name="Cerqueira G."/>
            <person name="Feldgarden M."/>
            <person name="Courvalin P."/>
            <person name="Perichon B."/>
            <person name="Grillot-Courvalin C."/>
            <person name="Clermont D."/>
            <person name="Rocha E."/>
            <person name="Yoon E.-J."/>
            <person name="Nemec A."/>
            <person name="Walker B."/>
            <person name="Young S.K."/>
            <person name="Zeng Q."/>
            <person name="Gargeya S."/>
            <person name="Fitzgerald M."/>
            <person name="Haas B."/>
            <person name="Abouelleil A."/>
            <person name="Alvarado L."/>
            <person name="Arachchi H.M."/>
            <person name="Berlin A.M."/>
            <person name="Chapman S.B."/>
            <person name="Dewar J."/>
            <person name="Goldberg J."/>
            <person name="Griggs A."/>
            <person name="Gujja S."/>
            <person name="Hansen M."/>
            <person name="Howarth C."/>
            <person name="Imamovic A."/>
            <person name="Larimer J."/>
            <person name="McCowan C."/>
            <person name="Murphy C."/>
            <person name="Neiman D."/>
            <person name="Pearson M."/>
            <person name="Priest M."/>
            <person name="Roberts A."/>
            <person name="Saif S."/>
            <person name="Shea T."/>
            <person name="Sisk P."/>
            <person name="Sykes S."/>
            <person name="Wortman J."/>
            <person name="Nusbaum C."/>
            <person name="Birren B."/>
        </authorList>
    </citation>
    <scope>NUCLEOTIDE SEQUENCE [LARGE SCALE GENOMIC DNA]</scope>
    <source>
        <strain evidence="5 6">ANC 3649</strain>
    </source>
</reference>
<evidence type="ECO:0000259" key="4">
    <source>
        <dbReference type="Pfam" id="PF08028"/>
    </source>
</evidence>
<dbReference type="EMBL" id="APQC01000001">
    <property type="protein sequence ID" value="ENV81160.1"/>
    <property type="molecule type" value="Genomic_DNA"/>
</dbReference>
<name>N9DK70_9GAMM</name>
<dbReference type="InterPro" id="IPR013107">
    <property type="entry name" value="Acyl-CoA_DH_C"/>
</dbReference>
<feature type="domain" description="Acyl-CoA dehydrogenase/oxidase N-terminal" evidence="3">
    <location>
        <begin position="44"/>
        <end position="137"/>
    </location>
</feature>
<dbReference type="InterPro" id="IPR046373">
    <property type="entry name" value="Acyl-CoA_Oxase/DH_mid-dom_sf"/>
</dbReference>
<evidence type="ECO:0000313" key="6">
    <source>
        <dbReference type="Proteomes" id="UP000013276"/>
    </source>
</evidence>
<dbReference type="InterPro" id="IPR036250">
    <property type="entry name" value="AcylCo_DH-like_C"/>
</dbReference>
<dbReference type="Gene3D" id="1.10.540.10">
    <property type="entry name" value="Acyl-CoA dehydrogenase/oxidase, N-terminal domain"/>
    <property type="match status" value="1"/>
</dbReference>
<dbReference type="Gene3D" id="1.20.140.10">
    <property type="entry name" value="Butyryl-CoA Dehydrogenase, subunit A, domain 3"/>
    <property type="match status" value="1"/>
</dbReference>
<dbReference type="InterPro" id="IPR037069">
    <property type="entry name" value="AcylCoA_DH/ox_N_sf"/>
</dbReference>
<keyword evidence="1" id="KW-0560">Oxidoreductase</keyword>
<organism evidence="5 6">
    <name type="scientific">Acinetobacter ursingii ANC 3649</name>
    <dbReference type="NCBI Taxonomy" id="1257043"/>
    <lineage>
        <taxon>Bacteria</taxon>
        <taxon>Pseudomonadati</taxon>
        <taxon>Pseudomonadota</taxon>
        <taxon>Gammaproteobacteria</taxon>
        <taxon>Moraxellales</taxon>
        <taxon>Moraxellaceae</taxon>
        <taxon>Acinetobacter</taxon>
    </lineage>
</organism>
<dbReference type="GO" id="GO:0050660">
    <property type="term" value="F:flavin adenine dinucleotide binding"/>
    <property type="evidence" value="ECO:0007669"/>
    <property type="project" value="InterPro"/>
</dbReference>
<dbReference type="AlphaFoldDB" id="N9DK70"/>
<dbReference type="PANTHER" id="PTHR48083:SF19">
    <property type="entry name" value="FLAVIN-DEPENDENT MONOOXYGENASE, OXYGENASE SUBUNIT HSAA"/>
    <property type="match status" value="1"/>
</dbReference>